<gene>
    <name evidence="3" type="ORF">EDEG_00299</name>
</gene>
<dbReference type="InterPro" id="IPR006595">
    <property type="entry name" value="CTLH_C"/>
</dbReference>
<dbReference type="AlphaFoldDB" id="J9DLR8"/>
<organism evidence="3 4">
    <name type="scientific">Edhazardia aedis (strain USNM 41457)</name>
    <name type="common">Microsporidian parasite</name>
    <dbReference type="NCBI Taxonomy" id="1003232"/>
    <lineage>
        <taxon>Eukaryota</taxon>
        <taxon>Fungi</taxon>
        <taxon>Fungi incertae sedis</taxon>
        <taxon>Microsporidia</taxon>
        <taxon>Edhazardia</taxon>
    </lineage>
</organism>
<dbReference type="Pfam" id="PF10607">
    <property type="entry name" value="CTLH"/>
    <property type="match status" value="1"/>
</dbReference>
<feature type="domain" description="CTLH" evidence="2">
    <location>
        <begin position="108"/>
        <end position="173"/>
    </location>
</feature>
<reference evidence="3 4" key="1">
    <citation type="submission" date="2011-08" db="EMBL/GenBank/DDBJ databases">
        <authorList>
            <person name="Liu Z.J."/>
            <person name="Shi F.L."/>
            <person name="Lu J.Q."/>
            <person name="Li M."/>
            <person name="Wang Z.L."/>
        </authorList>
    </citation>
    <scope>NUCLEOTIDE SEQUENCE [LARGE SCALE GENOMIC DNA]</scope>
    <source>
        <strain evidence="3 4">USNM 41457</strain>
    </source>
</reference>
<evidence type="ECO:0000259" key="2">
    <source>
        <dbReference type="PROSITE" id="PS50897"/>
    </source>
</evidence>
<dbReference type="STRING" id="1003232.J9DLR8"/>
<dbReference type="PROSITE" id="PS50897">
    <property type="entry name" value="CTLH"/>
    <property type="match status" value="1"/>
</dbReference>
<comment type="similarity">
    <text evidence="1">Belongs to the FYV10 family.</text>
</comment>
<keyword evidence="4" id="KW-1185">Reference proteome</keyword>
<evidence type="ECO:0000313" key="4">
    <source>
        <dbReference type="Proteomes" id="UP000003163"/>
    </source>
</evidence>
<dbReference type="OMA" id="KRILCHI"/>
<dbReference type="PANTHER" id="PTHR12170:SF2">
    <property type="entry name" value="E3 UBIQUITIN-PROTEIN TRANSFERASE MAEA"/>
    <property type="match status" value="1"/>
</dbReference>
<name>J9DLR8_EDHAE</name>
<evidence type="ECO:0000313" key="3">
    <source>
        <dbReference type="EMBL" id="EJW02322.1"/>
    </source>
</evidence>
<dbReference type="InterPro" id="IPR045098">
    <property type="entry name" value="Fyv10_fam"/>
</dbReference>
<dbReference type="Proteomes" id="UP000003163">
    <property type="component" value="Unassembled WGS sequence"/>
</dbReference>
<dbReference type="GO" id="GO:0043161">
    <property type="term" value="P:proteasome-mediated ubiquitin-dependent protein catabolic process"/>
    <property type="evidence" value="ECO:0007669"/>
    <property type="project" value="InterPro"/>
</dbReference>
<dbReference type="GO" id="GO:0005737">
    <property type="term" value="C:cytoplasm"/>
    <property type="evidence" value="ECO:0007669"/>
    <property type="project" value="TreeGrafter"/>
</dbReference>
<dbReference type="GO" id="GO:0005634">
    <property type="term" value="C:nucleus"/>
    <property type="evidence" value="ECO:0007669"/>
    <property type="project" value="TreeGrafter"/>
</dbReference>
<dbReference type="HOGENOM" id="CLU_839451_0_0_1"/>
<protein>
    <recommendedName>
        <fullName evidence="2">CTLH domain-containing protein</fullName>
    </recommendedName>
</protein>
<reference evidence="4" key="2">
    <citation type="submission" date="2015-07" db="EMBL/GenBank/DDBJ databases">
        <title>Contrasting host-pathogen interactions and genome evolution in two generalist and specialist microsporidian pathogens of mosquitoes.</title>
        <authorList>
            <consortium name="The Broad Institute Genomics Platform"/>
            <consortium name="The Broad Institute Genome Sequencing Center for Infectious Disease"/>
            <person name="Cuomo C.A."/>
            <person name="Sanscrainte N.D."/>
            <person name="Goldberg J.M."/>
            <person name="Heiman D."/>
            <person name="Young S."/>
            <person name="Zeng Q."/>
            <person name="Becnel J.J."/>
            <person name="Birren B.W."/>
        </authorList>
    </citation>
    <scope>NUCLEOTIDE SEQUENCE [LARGE SCALE GENOMIC DNA]</scope>
    <source>
        <strain evidence="4">USNM 41457</strain>
    </source>
</reference>
<dbReference type="GO" id="GO:0004842">
    <property type="term" value="F:ubiquitin-protein transferase activity"/>
    <property type="evidence" value="ECO:0007669"/>
    <property type="project" value="InterPro"/>
</dbReference>
<sequence>MEKSTIEENMRYLLIKKEYKTMEKLFNLHKNKKISTKEFKEMMLLHKPKLLNTLKSISELSKQIDVPNDLTQEKNKEFLICEYFLYKNYFQTAELYIKKHDLSINISFYLRLKSITDKMLNGEIEDALAFYKTNKLHLKGINKGMNVINGIELETQLQILEFLVLCKNDKISAIKYAQSKFSKSIDNLSEYLPAIANPNLIERNEVFKKAAENFRKIFFMLYRQPLLPRLVKRIEFGLVAYKTQYCGIKINPKCPACLKITEKARDSLPTCEREFSIILCKATGKVMDESNQAYAFETGYIYSNEYIQDASFENVCKETGVVCKSDPKICYFV</sequence>
<evidence type="ECO:0000256" key="1">
    <source>
        <dbReference type="ARBA" id="ARBA00010615"/>
    </source>
</evidence>
<dbReference type="InParanoid" id="J9DLR8"/>
<dbReference type="PANTHER" id="PTHR12170">
    <property type="entry name" value="MACROPHAGE ERYTHROBLAST ATTACHER-RELATED"/>
    <property type="match status" value="1"/>
</dbReference>
<comment type="caution">
    <text evidence="3">The sequence shown here is derived from an EMBL/GenBank/DDBJ whole genome shotgun (WGS) entry which is preliminary data.</text>
</comment>
<proteinExistence type="inferred from homology"/>
<dbReference type="VEuPathDB" id="MicrosporidiaDB:EDEG_00299"/>
<dbReference type="EMBL" id="AFBI03000003">
    <property type="protein sequence ID" value="EJW02322.1"/>
    <property type="molecule type" value="Genomic_DNA"/>
</dbReference>
<dbReference type="GO" id="GO:0034657">
    <property type="term" value="C:GID complex"/>
    <property type="evidence" value="ECO:0007669"/>
    <property type="project" value="TreeGrafter"/>
</dbReference>
<dbReference type="OrthoDB" id="1933455at2759"/>
<dbReference type="InterPro" id="IPR024964">
    <property type="entry name" value="CTLH/CRA"/>
</dbReference>
<accession>J9DLR8</accession>